<reference evidence="1 3" key="1">
    <citation type="journal article" date="2020" name="Microorganisms">
        <title>Reliable Identification of Environmental Pseudomonas Isolates Using the rpoD Gene.</title>
        <authorList>
            <consortium name="The Broad Institute Genome Sequencing Platform"/>
            <person name="Girard L."/>
            <person name="Lood C."/>
            <person name="Rokni-Zadeh H."/>
            <person name="van Noort V."/>
            <person name="Lavigne R."/>
            <person name="De Mot R."/>
        </authorList>
    </citation>
    <scope>NUCLEOTIDE SEQUENCE</scope>
    <source>
        <strain evidence="1 3">SWRI153</strain>
    </source>
</reference>
<reference evidence="2" key="3">
    <citation type="submission" date="2021-06" db="EMBL/GenBank/DDBJ databases">
        <title>Updating the genus Pseudomonas: Description of 43 new species and partition of the Pseudomonas putida group.</title>
        <authorList>
            <person name="Girard L."/>
            <person name="Lood C."/>
            <person name="Vandamme P."/>
            <person name="Rokni-Zadeh H."/>
            <person name="Van Noort V."/>
            <person name="Hofte M."/>
            <person name="Lavigne R."/>
            <person name="De Mot R."/>
        </authorList>
    </citation>
    <scope>NUCLEOTIDE SEQUENCE</scope>
    <source>
        <strain evidence="2">SWRI153</strain>
    </source>
</reference>
<evidence type="ECO:0000313" key="3">
    <source>
        <dbReference type="Proteomes" id="UP000648816"/>
    </source>
</evidence>
<reference evidence="1" key="2">
    <citation type="submission" date="2020-07" db="EMBL/GenBank/DDBJ databases">
        <authorList>
            <person name="Lood C."/>
            <person name="Girard L."/>
        </authorList>
    </citation>
    <scope>NUCLEOTIDE SEQUENCE</scope>
    <source>
        <strain evidence="1">SWRI153</strain>
    </source>
</reference>
<accession>A0A923F3T8</accession>
<sequence>MSAIKLSPVLFSFLSDSKFGHQCFHLFDVLLLRGFVSATEQDDQSFALLYQIDSVPGSPVDSVFTEAINHLILEVLPISNRAKAVETLAAACTLKVETQRPNGLESSSCRYSSSVITVGPEGNK</sequence>
<comment type="caution">
    <text evidence="1">The sequence shown here is derived from an EMBL/GenBank/DDBJ whole genome shotgun (WGS) entry which is preliminary data.</text>
</comment>
<proteinExistence type="predicted"/>
<dbReference type="AlphaFoldDB" id="A0A923F3T8"/>
<organism evidence="1">
    <name type="scientific">Pseudomonas khorasanensis</name>
    <dbReference type="NCBI Taxonomy" id="2745508"/>
    <lineage>
        <taxon>Bacteria</taxon>
        <taxon>Pseudomonadati</taxon>
        <taxon>Pseudomonadota</taxon>
        <taxon>Gammaproteobacteria</taxon>
        <taxon>Pseudomonadales</taxon>
        <taxon>Pseudomonadaceae</taxon>
        <taxon>Pseudomonas</taxon>
    </lineage>
</organism>
<dbReference type="EMBL" id="JABWQP010000004">
    <property type="protein sequence ID" value="MBC3342074.1"/>
    <property type="molecule type" value="Genomic_DNA"/>
</dbReference>
<dbReference type="Proteomes" id="UP000648816">
    <property type="component" value="Unassembled WGS sequence"/>
</dbReference>
<name>A0A923F3T8_9PSED</name>
<evidence type="ECO:0000313" key="1">
    <source>
        <dbReference type="EMBL" id="MBC3342074.1"/>
    </source>
</evidence>
<dbReference type="EMBL" id="JABWQP020000004">
    <property type="protein sequence ID" value="MBV4486472.1"/>
    <property type="molecule type" value="Genomic_DNA"/>
</dbReference>
<evidence type="ECO:0000313" key="2">
    <source>
        <dbReference type="EMBL" id="MBV4486472.1"/>
    </source>
</evidence>
<gene>
    <name evidence="2" type="ORF">HU727_012800</name>
    <name evidence="1" type="ORF">HU727_10520</name>
</gene>
<keyword evidence="3" id="KW-1185">Reference proteome</keyword>
<protein>
    <submittedName>
        <fullName evidence="1">Uncharacterized protein</fullName>
    </submittedName>
</protein>